<keyword evidence="4" id="KW-0677">Repeat</keyword>
<keyword evidence="8 11" id="KW-0472">Membrane</keyword>
<keyword evidence="7" id="KW-0406">Ion transport</keyword>
<sequence length="155" mass="18082">QNSIPNMTNSRNPKETTSRNSTMMFISAVVIVAYCSINTIKEFIQMYQQKYFYFLDPINLVSWLLYISVIIMLLPVFIKKDCSVQMSFASIAVFLCWFNLLLLLQRFDQVGIYVVMFLEILQTLIKVLMVFSILIIAFGLAFYILLSKVMAKYYD</sequence>
<evidence type="ECO:0000256" key="2">
    <source>
        <dbReference type="ARBA" id="ARBA00022448"/>
    </source>
</evidence>
<keyword evidence="5 11" id="KW-1133">Transmembrane helix</keyword>
<reference evidence="13 14" key="1">
    <citation type="submission" date="2015-09" db="EMBL/GenBank/DDBJ databases">
        <title>Draft genome of the scarab beetle Oryctes borbonicus.</title>
        <authorList>
            <person name="Meyer J.M."/>
            <person name="Markov G.V."/>
            <person name="Baskaran P."/>
            <person name="Herrmann M."/>
            <person name="Sommer R.J."/>
            <person name="Roedelsperger C."/>
        </authorList>
    </citation>
    <scope>NUCLEOTIDE SEQUENCE [LARGE SCALE GENOMIC DNA]</scope>
    <source>
        <strain evidence="13">OB123</strain>
        <tissue evidence="13">Whole animal</tissue>
    </source>
</reference>
<keyword evidence="9" id="KW-0325">Glycoprotein</keyword>
<dbReference type="EMBL" id="LJIG01000633">
    <property type="protein sequence ID" value="KRT86307.1"/>
    <property type="molecule type" value="Genomic_DNA"/>
</dbReference>
<dbReference type="GO" id="GO:0005216">
    <property type="term" value="F:monoatomic ion channel activity"/>
    <property type="evidence" value="ECO:0007669"/>
    <property type="project" value="InterPro"/>
</dbReference>
<comment type="subcellular location">
    <subcellularLocation>
        <location evidence="1">Membrane</location>
        <topology evidence="1">Multi-pass membrane protein</topology>
    </subcellularLocation>
</comment>
<dbReference type="Pfam" id="PF00520">
    <property type="entry name" value="Ion_trans"/>
    <property type="match status" value="1"/>
</dbReference>
<feature type="non-terminal residue" evidence="13">
    <location>
        <position position="1"/>
    </location>
</feature>
<evidence type="ECO:0000256" key="11">
    <source>
        <dbReference type="SAM" id="Phobius"/>
    </source>
</evidence>
<gene>
    <name evidence="13" type="ORF">AMK59_408</name>
</gene>
<keyword evidence="3 11" id="KW-0812">Transmembrane</keyword>
<dbReference type="InterPro" id="IPR005821">
    <property type="entry name" value="Ion_trans_dom"/>
</dbReference>
<feature type="domain" description="Ion transport" evidence="12">
    <location>
        <begin position="12"/>
        <end position="147"/>
    </location>
</feature>
<evidence type="ECO:0000256" key="10">
    <source>
        <dbReference type="ARBA" id="ARBA00023303"/>
    </source>
</evidence>
<feature type="transmembrane region" description="Helical" evidence="11">
    <location>
        <begin position="85"/>
        <end position="104"/>
    </location>
</feature>
<evidence type="ECO:0000256" key="6">
    <source>
        <dbReference type="ARBA" id="ARBA00023043"/>
    </source>
</evidence>
<name>A0A0T6BG55_9SCAR</name>
<comment type="caution">
    <text evidence="13">The sequence shown here is derived from an EMBL/GenBank/DDBJ whole genome shotgun (WGS) entry which is preliminary data.</text>
</comment>
<evidence type="ECO:0000313" key="13">
    <source>
        <dbReference type="EMBL" id="KRT86307.1"/>
    </source>
</evidence>
<evidence type="ECO:0000256" key="1">
    <source>
        <dbReference type="ARBA" id="ARBA00004141"/>
    </source>
</evidence>
<dbReference type="InterPro" id="IPR052076">
    <property type="entry name" value="TRP_cation_channel"/>
</dbReference>
<evidence type="ECO:0000256" key="5">
    <source>
        <dbReference type="ARBA" id="ARBA00022989"/>
    </source>
</evidence>
<evidence type="ECO:0000259" key="12">
    <source>
        <dbReference type="Pfam" id="PF00520"/>
    </source>
</evidence>
<feature type="transmembrane region" description="Helical" evidence="11">
    <location>
        <begin position="60"/>
        <end position="78"/>
    </location>
</feature>
<evidence type="ECO:0000256" key="7">
    <source>
        <dbReference type="ARBA" id="ARBA00023065"/>
    </source>
</evidence>
<dbReference type="OrthoDB" id="1661883at2759"/>
<organism evidence="13 14">
    <name type="scientific">Oryctes borbonicus</name>
    <dbReference type="NCBI Taxonomy" id="1629725"/>
    <lineage>
        <taxon>Eukaryota</taxon>
        <taxon>Metazoa</taxon>
        <taxon>Ecdysozoa</taxon>
        <taxon>Arthropoda</taxon>
        <taxon>Hexapoda</taxon>
        <taxon>Insecta</taxon>
        <taxon>Pterygota</taxon>
        <taxon>Neoptera</taxon>
        <taxon>Endopterygota</taxon>
        <taxon>Coleoptera</taxon>
        <taxon>Polyphaga</taxon>
        <taxon>Scarabaeiformia</taxon>
        <taxon>Scarabaeidae</taxon>
        <taxon>Dynastinae</taxon>
        <taxon>Oryctes</taxon>
    </lineage>
</organism>
<evidence type="ECO:0000256" key="4">
    <source>
        <dbReference type="ARBA" id="ARBA00022737"/>
    </source>
</evidence>
<keyword evidence="14" id="KW-1185">Reference proteome</keyword>
<evidence type="ECO:0000256" key="9">
    <source>
        <dbReference type="ARBA" id="ARBA00023180"/>
    </source>
</evidence>
<protein>
    <submittedName>
        <fullName evidence="13">Ion channel</fullName>
    </submittedName>
</protein>
<dbReference type="PANTHER" id="PTHR47143:SF1">
    <property type="entry name" value="ION_TRANS DOMAIN-CONTAINING PROTEIN"/>
    <property type="match status" value="1"/>
</dbReference>
<evidence type="ECO:0000256" key="3">
    <source>
        <dbReference type="ARBA" id="ARBA00022692"/>
    </source>
</evidence>
<dbReference type="AlphaFoldDB" id="A0A0T6BG55"/>
<dbReference type="PANTHER" id="PTHR47143">
    <property type="entry name" value="TRANSIENT RECEPTOR POTENTIAL CATION CHANNEL PROTEIN PAINLESS"/>
    <property type="match status" value="1"/>
</dbReference>
<keyword evidence="6" id="KW-0040">ANK repeat</keyword>
<feature type="transmembrane region" description="Helical" evidence="11">
    <location>
        <begin position="124"/>
        <end position="146"/>
    </location>
</feature>
<accession>A0A0T6BG55</accession>
<dbReference type="GO" id="GO:1902495">
    <property type="term" value="C:transmembrane transporter complex"/>
    <property type="evidence" value="ECO:0007669"/>
    <property type="project" value="TreeGrafter"/>
</dbReference>
<proteinExistence type="predicted"/>
<keyword evidence="10" id="KW-0407">Ion channel</keyword>
<dbReference type="Proteomes" id="UP000051574">
    <property type="component" value="Unassembled WGS sequence"/>
</dbReference>
<evidence type="ECO:0000313" key="14">
    <source>
        <dbReference type="Proteomes" id="UP000051574"/>
    </source>
</evidence>
<feature type="transmembrane region" description="Helical" evidence="11">
    <location>
        <begin position="21"/>
        <end position="40"/>
    </location>
</feature>
<evidence type="ECO:0000256" key="8">
    <source>
        <dbReference type="ARBA" id="ARBA00023136"/>
    </source>
</evidence>
<keyword evidence="2" id="KW-0813">Transport</keyword>